<dbReference type="PANTHER" id="PTHR35545">
    <property type="entry name" value="F-BOX DOMAIN-CONTAINING PROTEIN"/>
    <property type="match status" value="1"/>
</dbReference>
<sequence>MDSTPRGAPALPDDVLRLILRRLDTRSALATAALSKHWSRLPRHIPVLEFKRYRRYLRRRVDAGLDDRGQHDSTCDRPVRAPGHAFLGQRRNKLARRSAQAMALELLPTNNYAPFNRLMAKAVGDWGVQDLAIVVLKQPTPPCEDDVSYGFPHHCFEGDSKSSTGFGSSLRRLRLSKCAPLASGGRSRTPPPAAFSSLTVLILQDMPRTVRGRVYRRVIRACPMLEVLHLKSCLTRARICFDTQTSRVKELVIDQCTFISVHVRSLMPDQIHSTLPSSAHEMRILLSISRALSHFSALESLVVRFSGPEMWIVPDLLAPLVGEVLRLVADLPRSWDISWTCRLLEAAPFLETLHVHVTNHDSRVGYGPPSGFRHGALREVVILGFEGTETQLHFVSFLRDAPNQHATAGPLHTHVFSRLRSTCNDCTKHPCMHVSSFPSPVFRRLPTPVPAGSYHGHPTMKLL</sequence>
<evidence type="ECO:0000313" key="3">
    <source>
        <dbReference type="Proteomes" id="UP000636709"/>
    </source>
</evidence>
<dbReference type="InterPro" id="IPR036047">
    <property type="entry name" value="F-box-like_dom_sf"/>
</dbReference>
<dbReference type="SUPFAM" id="SSF52047">
    <property type="entry name" value="RNI-like"/>
    <property type="match status" value="1"/>
</dbReference>
<dbReference type="InterPro" id="IPR001810">
    <property type="entry name" value="F-box_dom"/>
</dbReference>
<reference evidence="2" key="1">
    <citation type="submission" date="2020-07" db="EMBL/GenBank/DDBJ databases">
        <title>Genome sequence and genetic diversity analysis of an under-domesticated orphan crop, white fonio (Digitaria exilis).</title>
        <authorList>
            <person name="Bennetzen J.L."/>
            <person name="Chen S."/>
            <person name="Ma X."/>
            <person name="Wang X."/>
            <person name="Yssel A.E.J."/>
            <person name="Chaluvadi S.R."/>
            <person name="Johnson M."/>
            <person name="Gangashetty P."/>
            <person name="Hamidou F."/>
            <person name="Sanogo M.D."/>
            <person name="Zwaenepoel A."/>
            <person name="Wallace J."/>
            <person name="Van De Peer Y."/>
            <person name="Van Deynze A."/>
        </authorList>
    </citation>
    <scope>NUCLEOTIDE SEQUENCE</scope>
    <source>
        <tissue evidence="2">Leaves</tissue>
    </source>
</reference>
<feature type="domain" description="F-box" evidence="1">
    <location>
        <begin position="5"/>
        <end position="53"/>
    </location>
</feature>
<protein>
    <recommendedName>
        <fullName evidence="1">F-box domain-containing protein</fullName>
    </recommendedName>
</protein>
<dbReference type="PANTHER" id="PTHR35545:SF26">
    <property type="entry name" value="F-BOX DOMAIN-CONTAINING PROTEIN"/>
    <property type="match status" value="1"/>
</dbReference>
<proteinExistence type="predicted"/>
<dbReference type="OrthoDB" id="683762at2759"/>
<dbReference type="PROSITE" id="PS50181">
    <property type="entry name" value="FBOX"/>
    <property type="match status" value="1"/>
</dbReference>
<gene>
    <name evidence="2" type="ORF">HU200_003662</name>
</gene>
<evidence type="ECO:0000259" key="1">
    <source>
        <dbReference type="PROSITE" id="PS50181"/>
    </source>
</evidence>
<dbReference type="SUPFAM" id="SSF81383">
    <property type="entry name" value="F-box domain"/>
    <property type="match status" value="1"/>
</dbReference>
<dbReference type="Proteomes" id="UP000636709">
    <property type="component" value="Unassembled WGS sequence"/>
</dbReference>
<dbReference type="Pfam" id="PF00646">
    <property type="entry name" value="F-box"/>
    <property type="match status" value="1"/>
</dbReference>
<organism evidence="2 3">
    <name type="scientific">Digitaria exilis</name>
    <dbReference type="NCBI Taxonomy" id="1010633"/>
    <lineage>
        <taxon>Eukaryota</taxon>
        <taxon>Viridiplantae</taxon>
        <taxon>Streptophyta</taxon>
        <taxon>Embryophyta</taxon>
        <taxon>Tracheophyta</taxon>
        <taxon>Spermatophyta</taxon>
        <taxon>Magnoliopsida</taxon>
        <taxon>Liliopsida</taxon>
        <taxon>Poales</taxon>
        <taxon>Poaceae</taxon>
        <taxon>PACMAD clade</taxon>
        <taxon>Panicoideae</taxon>
        <taxon>Panicodae</taxon>
        <taxon>Paniceae</taxon>
        <taxon>Anthephorinae</taxon>
        <taxon>Digitaria</taxon>
    </lineage>
</organism>
<keyword evidence="3" id="KW-1185">Reference proteome</keyword>
<dbReference type="EMBL" id="JACEFO010000216">
    <property type="protein sequence ID" value="KAF8776257.1"/>
    <property type="molecule type" value="Genomic_DNA"/>
</dbReference>
<evidence type="ECO:0000313" key="2">
    <source>
        <dbReference type="EMBL" id="KAF8776257.1"/>
    </source>
</evidence>
<dbReference type="AlphaFoldDB" id="A0A835KUF1"/>
<comment type="caution">
    <text evidence="2">The sequence shown here is derived from an EMBL/GenBank/DDBJ whole genome shotgun (WGS) entry which is preliminary data.</text>
</comment>
<accession>A0A835KUF1</accession>
<name>A0A835KUF1_9POAL</name>